<name>A0ABX4M9R5_9ACTO</name>
<accession>A0ABX4M9R5</accession>
<evidence type="ECO:0000313" key="3">
    <source>
        <dbReference type="Proteomes" id="UP000194577"/>
    </source>
</evidence>
<evidence type="ECO:0008006" key="4">
    <source>
        <dbReference type="Google" id="ProtNLM"/>
    </source>
</evidence>
<keyword evidence="3" id="KW-1185">Reference proteome</keyword>
<dbReference type="EMBL" id="MTPX02000074">
    <property type="protein sequence ID" value="PHP51918.1"/>
    <property type="molecule type" value="Genomic_DNA"/>
</dbReference>
<feature type="signal peptide" evidence="1">
    <location>
        <begin position="1"/>
        <end position="31"/>
    </location>
</feature>
<proteinExistence type="predicted"/>
<feature type="chain" id="PRO_5045343478" description="UDP-N-acetylmuramyl pentapeptide phosphotransferase/UDP-N-acetylglucosamine-1-phosphate transferase" evidence="1">
    <location>
        <begin position="32"/>
        <end position="305"/>
    </location>
</feature>
<protein>
    <recommendedName>
        <fullName evidence="4">UDP-N-acetylmuramyl pentapeptide phosphotransferase/UDP-N-acetylglucosamine-1-phosphate transferase</fullName>
    </recommendedName>
</protein>
<evidence type="ECO:0000313" key="2">
    <source>
        <dbReference type="EMBL" id="PHP51918.1"/>
    </source>
</evidence>
<organism evidence="2 3">
    <name type="scientific">Actinomyces ruminis</name>
    <dbReference type="NCBI Taxonomy" id="1937003"/>
    <lineage>
        <taxon>Bacteria</taxon>
        <taxon>Bacillati</taxon>
        <taxon>Actinomycetota</taxon>
        <taxon>Actinomycetes</taxon>
        <taxon>Actinomycetales</taxon>
        <taxon>Actinomycetaceae</taxon>
        <taxon>Actinomyces</taxon>
    </lineage>
</organism>
<sequence>MTPTVSPTRATVRGAVTVVAASAITTAAASAALRCADCRLQRLERTNFHGRTVSLRGGVGAAAGSVAAGACAGRLLYNAAESNTVNTAVAAVTAVTAAGAAGLIDDLDAGAHDGDTPAKGLKGHLMALRRGHVTTGALKVVGIGAGAVVAGGMITRGRPQTGVLRTAADAVTNAVVIASWANLHNLLDLRPGRALKAAVLTAAPLLADRRTGAASRALAAGTLGVAGAALREDLGETTMLGDTGANAVGALVGTALAAHPRVGARVAAALVGTGLVLASERFSFTRVIEGNRFLSAVDRFGRRAS</sequence>
<gene>
    <name evidence="2" type="ORF">BW737_013415</name>
</gene>
<dbReference type="RefSeq" id="WP_086615982.1">
    <property type="nucleotide sequence ID" value="NZ_MTPX02000074.1"/>
</dbReference>
<reference evidence="2 3" key="1">
    <citation type="submission" date="2017-10" db="EMBL/GenBank/DDBJ databases">
        <title>Draft genome sequence of cellulolytic Actinomyces sp CtC72 isolated from cattle rumen fluid.</title>
        <authorList>
            <person name="Joshi A.J."/>
            <person name="Vasudevan G."/>
            <person name="Lanjekar V.B."/>
            <person name="Hivarkar S."/>
            <person name="Engineer A."/>
            <person name="Pore S.D."/>
            <person name="Dhakephalkar P.K."/>
            <person name="Dagar S."/>
        </authorList>
    </citation>
    <scope>NUCLEOTIDE SEQUENCE [LARGE SCALE GENOMIC DNA]</scope>
    <source>
        <strain evidence="3">CtC72</strain>
    </source>
</reference>
<evidence type="ECO:0000256" key="1">
    <source>
        <dbReference type="SAM" id="SignalP"/>
    </source>
</evidence>
<comment type="caution">
    <text evidence="2">The sequence shown here is derived from an EMBL/GenBank/DDBJ whole genome shotgun (WGS) entry which is preliminary data.</text>
</comment>
<keyword evidence="1" id="KW-0732">Signal</keyword>
<dbReference type="Proteomes" id="UP000194577">
    <property type="component" value="Unassembled WGS sequence"/>
</dbReference>